<keyword evidence="13 14" id="KW-0464">Manganese</keyword>
<dbReference type="OrthoDB" id="9803420at2"/>
<evidence type="ECO:0000259" key="17">
    <source>
        <dbReference type="PROSITE" id="PS51975"/>
    </source>
</evidence>
<dbReference type="InterPro" id="IPR036397">
    <property type="entry name" value="RNaseH_sf"/>
</dbReference>
<dbReference type="Proteomes" id="UP000053226">
    <property type="component" value="Unassembled WGS sequence"/>
</dbReference>
<feature type="binding site" evidence="14 15">
    <location>
        <position position="15"/>
    </location>
    <ligand>
        <name>a divalent metal cation</name>
        <dbReference type="ChEBI" id="CHEBI:60240"/>
    </ligand>
</feature>
<dbReference type="RefSeq" id="WP_053906887.1">
    <property type="nucleotide sequence ID" value="NZ_CAWMUS010000002.1"/>
</dbReference>
<dbReference type="GO" id="GO:0005737">
    <property type="term" value="C:cytoplasm"/>
    <property type="evidence" value="ECO:0007669"/>
    <property type="project" value="UniProtKB-SubCell"/>
</dbReference>
<dbReference type="NCBIfam" id="NF000594">
    <property type="entry name" value="PRK00015.1-1"/>
    <property type="match status" value="1"/>
</dbReference>
<evidence type="ECO:0000313" key="19">
    <source>
        <dbReference type="Proteomes" id="UP000053226"/>
    </source>
</evidence>
<dbReference type="GO" id="GO:0043137">
    <property type="term" value="P:DNA replication, removal of RNA primer"/>
    <property type="evidence" value="ECO:0007669"/>
    <property type="project" value="TreeGrafter"/>
</dbReference>
<protein>
    <recommendedName>
        <fullName evidence="7 14">Ribonuclease HII</fullName>
        <shortName evidence="14">RNase HII</shortName>
        <ecNumber evidence="6 14">3.1.26.4</ecNumber>
    </recommendedName>
</protein>
<dbReference type="PANTHER" id="PTHR10954">
    <property type="entry name" value="RIBONUCLEASE H2 SUBUNIT A"/>
    <property type="match status" value="1"/>
</dbReference>
<comment type="similarity">
    <text evidence="5 14 16">Belongs to the RNase HII family.</text>
</comment>
<gene>
    <name evidence="14" type="primary">rnhB</name>
    <name evidence="18" type="ORF">M992_0041</name>
</gene>
<evidence type="ECO:0000313" key="18">
    <source>
        <dbReference type="EMBL" id="KPD04349.1"/>
    </source>
</evidence>
<feature type="binding site" evidence="14 15">
    <location>
        <position position="107"/>
    </location>
    <ligand>
        <name>a divalent metal cation</name>
        <dbReference type="ChEBI" id="CHEBI:60240"/>
    </ligand>
</feature>
<keyword evidence="9 14" id="KW-0540">Nuclease</keyword>
<evidence type="ECO:0000256" key="16">
    <source>
        <dbReference type="RuleBase" id="RU003515"/>
    </source>
</evidence>
<keyword evidence="11 14" id="KW-0255">Endonuclease</keyword>
<dbReference type="InterPro" id="IPR022898">
    <property type="entry name" value="RNase_HII"/>
</dbReference>
<dbReference type="InterPro" id="IPR024567">
    <property type="entry name" value="RNase_HII/HIII_dom"/>
</dbReference>
<dbReference type="GO" id="GO:0032299">
    <property type="term" value="C:ribonuclease H2 complex"/>
    <property type="evidence" value="ECO:0007669"/>
    <property type="project" value="TreeGrafter"/>
</dbReference>
<comment type="cofactor">
    <cofactor evidence="2">
        <name>Mg(2+)</name>
        <dbReference type="ChEBI" id="CHEBI:18420"/>
    </cofactor>
</comment>
<comment type="caution">
    <text evidence="18">The sequence shown here is derived from an EMBL/GenBank/DDBJ whole genome shotgun (WGS) entry which is preliminary data.</text>
</comment>
<evidence type="ECO:0000256" key="13">
    <source>
        <dbReference type="ARBA" id="ARBA00023211"/>
    </source>
</evidence>
<dbReference type="GO" id="GO:0003723">
    <property type="term" value="F:RNA binding"/>
    <property type="evidence" value="ECO:0007669"/>
    <property type="project" value="UniProtKB-UniRule"/>
</dbReference>
<evidence type="ECO:0000256" key="10">
    <source>
        <dbReference type="ARBA" id="ARBA00022723"/>
    </source>
</evidence>
<organism evidence="18 19">
    <name type="scientific">Moellerella wisconsensis ATCC 35017</name>
    <dbReference type="NCBI Taxonomy" id="1354267"/>
    <lineage>
        <taxon>Bacteria</taxon>
        <taxon>Pseudomonadati</taxon>
        <taxon>Pseudomonadota</taxon>
        <taxon>Gammaproteobacteria</taxon>
        <taxon>Enterobacterales</taxon>
        <taxon>Morganellaceae</taxon>
        <taxon>Moellerella</taxon>
    </lineage>
</organism>
<comment type="cofactor">
    <cofactor evidence="14 15">
        <name>Mn(2+)</name>
        <dbReference type="ChEBI" id="CHEBI:29035"/>
    </cofactor>
    <cofactor evidence="14 15">
        <name>Mg(2+)</name>
        <dbReference type="ChEBI" id="CHEBI:18420"/>
    </cofactor>
    <text evidence="14 15">Manganese or magnesium. Binds 1 divalent metal ion per monomer in the absence of substrate. May bind a second metal ion after substrate binding.</text>
</comment>
<comment type="function">
    <text evidence="3 14 16">Endonuclease that specifically degrades the RNA of RNA-DNA hybrids.</text>
</comment>
<dbReference type="SUPFAM" id="SSF53098">
    <property type="entry name" value="Ribonuclease H-like"/>
    <property type="match status" value="1"/>
</dbReference>
<evidence type="ECO:0000256" key="9">
    <source>
        <dbReference type="ARBA" id="ARBA00022722"/>
    </source>
</evidence>
<evidence type="ECO:0000256" key="15">
    <source>
        <dbReference type="PROSITE-ProRule" id="PRU01319"/>
    </source>
</evidence>
<evidence type="ECO:0000256" key="12">
    <source>
        <dbReference type="ARBA" id="ARBA00022801"/>
    </source>
</evidence>
<dbReference type="CDD" id="cd07182">
    <property type="entry name" value="RNase_HII_bacteria_HII_like"/>
    <property type="match status" value="1"/>
</dbReference>
<dbReference type="GO" id="GO:0030145">
    <property type="term" value="F:manganese ion binding"/>
    <property type="evidence" value="ECO:0007669"/>
    <property type="project" value="UniProtKB-UniRule"/>
</dbReference>
<dbReference type="HAMAP" id="MF_00052_B">
    <property type="entry name" value="RNase_HII_B"/>
    <property type="match status" value="1"/>
</dbReference>
<evidence type="ECO:0000256" key="14">
    <source>
        <dbReference type="HAMAP-Rule" id="MF_00052"/>
    </source>
</evidence>
<comment type="subcellular location">
    <subcellularLocation>
        <location evidence="4 14">Cytoplasm</location>
    </subcellularLocation>
</comment>
<evidence type="ECO:0000256" key="3">
    <source>
        <dbReference type="ARBA" id="ARBA00004065"/>
    </source>
</evidence>
<dbReference type="PROSITE" id="PS51975">
    <property type="entry name" value="RNASE_H_2"/>
    <property type="match status" value="1"/>
</dbReference>
<dbReference type="Gene3D" id="3.30.420.10">
    <property type="entry name" value="Ribonuclease H-like superfamily/Ribonuclease H"/>
    <property type="match status" value="1"/>
</dbReference>
<dbReference type="AlphaFoldDB" id="A0A0N0ZBM9"/>
<dbReference type="NCBIfam" id="NF000595">
    <property type="entry name" value="PRK00015.1-3"/>
    <property type="match status" value="1"/>
</dbReference>
<evidence type="ECO:0000256" key="11">
    <source>
        <dbReference type="ARBA" id="ARBA00022759"/>
    </source>
</evidence>
<dbReference type="Pfam" id="PF01351">
    <property type="entry name" value="RNase_HII"/>
    <property type="match status" value="1"/>
</dbReference>
<evidence type="ECO:0000256" key="2">
    <source>
        <dbReference type="ARBA" id="ARBA00001946"/>
    </source>
</evidence>
<evidence type="ECO:0000256" key="5">
    <source>
        <dbReference type="ARBA" id="ARBA00007383"/>
    </source>
</evidence>
<dbReference type="GO" id="GO:0004523">
    <property type="term" value="F:RNA-DNA hybrid ribonuclease activity"/>
    <property type="evidence" value="ECO:0007669"/>
    <property type="project" value="UniProtKB-UniRule"/>
</dbReference>
<reference evidence="18 19" key="1">
    <citation type="submission" date="2015-07" db="EMBL/GenBank/DDBJ databases">
        <title>ATOL: Assembling a taxonomically balanced genome-scale reconstruction of the evolutionary history of the Enterobacteriaceae.</title>
        <authorList>
            <person name="Plunkett G.III."/>
            <person name="Neeno-Eckwall E.C."/>
            <person name="Glasner J.D."/>
            <person name="Perna N.T."/>
        </authorList>
    </citation>
    <scope>NUCLEOTIDE SEQUENCE [LARGE SCALE GENOMIC DNA]</scope>
    <source>
        <strain evidence="18 19">ATCC 35017</strain>
    </source>
</reference>
<dbReference type="FunFam" id="3.30.420.10:FF:000006">
    <property type="entry name" value="Ribonuclease HII"/>
    <property type="match status" value="1"/>
</dbReference>
<dbReference type="NCBIfam" id="NF000596">
    <property type="entry name" value="PRK00015.1-4"/>
    <property type="match status" value="1"/>
</dbReference>
<evidence type="ECO:0000256" key="4">
    <source>
        <dbReference type="ARBA" id="ARBA00004496"/>
    </source>
</evidence>
<proteinExistence type="inferred from homology"/>
<dbReference type="EMBL" id="LGAA01000002">
    <property type="protein sequence ID" value="KPD04349.1"/>
    <property type="molecule type" value="Genomic_DNA"/>
</dbReference>
<comment type="catalytic activity">
    <reaction evidence="1 14 15 16">
        <text>Endonucleolytic cleavage to 5'-phosphomonoester.</text>
        <dbReference type="EC" id="3.1.26.4"/>
    </reaction>
</comment>
<dbReference type="InterPro" id="IPR012337">
    <property type="entry name" value="RNaseH-like_sf"/>
</dbReference>
<evidence type="ECO:0000256" key="7">
    <source>
        <dbReference type="ARBA" id="ARBA00019179"/>
    </source>
</evidence>
<dbReference type="PANTHER" id="PTHR10954:SF18">
    <property type="entry name" value="RIBONUCLEASE HII"/>
    <property type="match status" value="1"/>
</dbReference>
<sequence>MEFVYPQANLIAGVDEVGRGPLVGAVVTAAVILDPNNPIIGLMDSKKLSEKRREKLFIEIQEKALSWSIGRAEPEEIDNINILQATMLAMQRAVAGLSIQPDFVLIDGNRCPALSMPSQSVIKGDSLVQEISAASILAKVTRDREMVVLDQQYPEYGFAKHKGYPTALHLEKLAQYGAIAVHRKSFAPVRRALNIKERI</sequence>
<keyword evidence="8 14" id="KW-0963">Cytoplasm</keyword>
<keyword evidence="19" id="KW-1185">Reference proteome</keyword>
<dbReference type="InterPro" id="IPR001352">
    <property type="entry name" value="RNase_HII/HIII"/>
</dbReference>
<dbReference type="GO" id="GO:0006298">
    <property type="term" value="P:mismatch repair"/>
    <property type="evidence" value="ECO:0007669"/>
    <property type="project" value="TreeGrafter"/>
</dbReference>
<keyword evidence="12 14" id="KW-0378">Hydrolase</keyword>
<evidence type="ECO:0000256" key="6">
    <source>
        <dbReference type="ARBA" id="ARBA00012180"/>
    </source>
</evidence>
<feature type="binding site" evidence="14 15">
    <location>
        <position position="16"/>
    </location>
    <ligand>
        <name>a divalent metal cation</name>
        <dbReference type="ChEBI" id="CHEBI:60240"/>
    </ligand>
</feature>
<keyword evidence="10 14" id="KW-0479">Metal-binding</keyword>
<name>A0A0N0ZBM9_9GAMM</name>
<accession>A0A0N0ZBM9</accession>
<evidence type="ECO:0000256" key="8">
    <source>
        <dbReference type="ARBA" id="ARBA00022490"/>
    </source>
</evidence>
<evidence type="ECO:0000256" key="1">
    <source>
        <dbReference type="ARBA" id="ARBA00000077"/>
    </source>
</evidence>
<dbReference type="EC" id="3.1.26.4" evidence="6 14"/>
<feature type="domain" description="RNase H type-2" evidence="17">
    <location>
        <begin position="9"/>
        <end position="198"/>
    </location>
</feature>